<dbReference type="EMBL" id="CDMC01000006">
    <property type="protein sequence ID" value="CEN61863.1"/>
    <property type="molecule type" value="Genomic_DNA"/>
</dbReference>
<dbReference type="OMA" id="SWRAIDH"/>
<evidence type="ECO:0008006" key="3">
    <source>
        <dbReference type="Google" id="ProtNLM"/>
    </source>
</evidence>
<dbReference type="OrthoDB" id="202289at2759"/>
<dbReference type="AlphaFoldDB" id="A0A0U5GST5"/>
<reference evidence="2" key="1">
    <citation type="journal article" date="2016" name="Genome Announc.">
        <title>Draft genome sequences of fungus Aspergillus calidoustus.</title>
        <authorList>
            <person name="Horn F."/>
            <person name="Linde J."/>
            <person name="Mattern D.J."/>
            <person name="Walther G."/>
            <person name="Guthke R."/>
            <person name="Scherlach K."/>
            <person name="Martin K."/>
            <person name="Brakhage A.A."/>
            <person name="Petzke L."/>
            <person name="Valiante V."/>
        </authorList>
    </citation>
    <scope>NUCLEOTIDE SEQUENCE [LARGE SCALE GENOMIC DNA]</scope>
    <source>
        <strain evidence="2">SF006504</strain>
    </source>
</reference>
<dbReference type="Gene3D" id="2.130.10.10">
    <property type="entry name" value="YVTN repeat-like/Quinoprotein amine dehydrogenase"/>
    <property type="match status" value="1"/>
</dbReference>
<dbReference type="SUPFAM" id="SSF63829">
    <property type="entry name" value="Calcium-dependent phosphotriesterase"/>
    <property type="match status" value="1"/>
</dbReference>
<dbReference type="InterPro" id="IPR053143">
    <property type="entry name" value="Arylsulfate_ST"/>
</dbReference>
<dbReference type="Pfam" id="PF14269">
    <property type="entry name" value="Arylsulfotran_2"/>
    <property type="match status" value="1"/>
</dbReference>
<evidence type="ECO:0000313" key="2">
    <source>
        <dbReference type="Proteomes" id="UP000054771"/>
    </source>
</evidence>
<dbReference type="Proteomes" id="UP000054771">
    <property type="component" value="Unassembled WGS sequence"/>
</dbReference>
<dbReference type="PANTHER" id="PTHR35340:SF5">
    <property type="entry name" value="ASST-DOMAIN-CONTAINING PROTEIN"/>
    <property type="match status" value="1"/>
</dbReference>
<accession>A0A0U5GST5</accession>
<sequence length="409" mass="45409">MEQHTFRRRGLGLRGVDSNRVAPGYVLYAPLTSNTAHLVSTSGEEVHKWTLPRRAGRHARILPNGNLAYNAAHPASPNLFPMWKKYCGGVMMQVDPEGNIVRKYEDPHAHHDQNHLDDGTLLYTTLEPLSDEEAARVRGGIPRSEAPDGKVYADCIKLVDPWSTSNESSSADFEASDAGKGVGGAKLLWSWRAIDHLDLTKFTQHQDYPREHWPLINSVSLDSNGDIIASSRNTSSVFIISRATGEVIWHLTAPIVNQQHCAHEINPSTGDILILDNGVFRPGLAVPFSRAIIVSRTTKQITWEYKDTTTGGLGFFTPFMGSAQKLRGKDGNVLIAEAATGRIFEVTVDGDVVWEFVVPQVNDYSGFMSGEELREMEKIGFSYASNAVFRAYKYSEGEVPWLAERIKRN</sequence>
<evidence type="ECO:0000313" key="1">
    <source>
        <dbReference type="EMBL" id="CEN61863.1"/>
    </source>
</evidence>
<dbReference type="InterPro" id="IPR015943">
    <property type="entry name" value="WD40/YVTN_repeat-like_dom_sf"/>
</dbReference>
<keyword evidence="2" id="KW-1185">Reference proteome</keyword>
<dbReference type="InterPro" id="IPR039535">
    <property type="entry name" value="ASST-like"/>
</dbReference>
<organism evidence="1 2">
    <name type="scientific">Aspergillus calidoustus</name>
    <dbReference type="NCBI Taxonomy" id="454130"/>
    <lineage>
        <taxon>Eukaryota</taxon>
        <taxon>Fungi</taxon>
        <taxon>Dikarya</taxon>
        <taxon>Ascomycota</taxon>
        <taxon>Pezizomycotina</taxon>
        <taxon>Eurotiomycetes</taxon>
        <taxon>Eurotiomycetidae</taxon>
        <taxon>Eurotiales</taxon>
        <taxon>Aspergillaceae</taxon>
        <taxon>Aspergillus</taxon>
        <taxon>Aspergillus subgen. Nidulantes</taxon>
    </lineage>
</organism>
<dbReference type="PANTHER" id="PTHR35340">
    <property type="entry name" value="PQQ ENZYME REPEAT PROTEIN-RELATED"/>
    <property type="match status" value="1"/>
</dbReference>
<protein>
    <recommendedName>
        <fullName evidence="3">PQQ enzyme repeat protein</fullName>
    </recommendedName>
</protein>
<gene>
    <name evidence="1" type="ORF">ASPCAL08511</name>
</gene>
<name>A0A0U5GST5_ASPCI</name>
<proteinExistence type="predicted"/>